<dbReference type="PANTHER" id="PTHR13847:SF279">
    <property type="entry name" value="FAD DEPENDENT OXIDOREDUCTASE DOMAIN-CONTAINING PROTEIN-RELATED"/>
    <property type="match status" value="1"/>
</dbReference>
<dbReference type="InterPro" id="IPR036188">
    <property type="entry name" value="FAD/NAD-bd_sf"/>
</dbReference>
<evidence type="ECO:0000313" key="3">
    <source>
        <dbReference type="Proteomes" id="UP000242519"/>
    </source>
</evidence>
<dbReference type="EMBL" id="MZNU01000204">
    <property type="protein sequence ID" value="OWP02954.1"/>
    <property type="molecule type" value="Genomic_DNA"/>
</dbReference>
<dbReference type="GO" id="GO:0005737">
    <property type="term" value="C:cytoplasm"/>
    <property type="evidence" value="ECO:0007669"/>
    <property type="project" value="TreeGrafter"/>
</dbReference>
<dbReference type="AlphaFoldDB" id="A0A218Z5H3"/>
<evidence type="ECO:0000259" key="1">
    <source>
        <dbReference type="Pfam" id="PF01266"/>
    </source>
</evidence>
<dbReference type="InParanoid" id="A0A218Z5H3"/>
<dbReference type="OrthoDB" id="429143at2759"/>
<protein>
    <submittedName>
        <fullName evidence="2">FAD dependent oxidoreductase</fullName>
    </submittedName>
</protein>
<dbReference type="Proteomes" id="UP000242519">
    <property type="component" value="Unassembled WGS sequence"/>
</dbReference>
<gene>
    <name evidence="2" type="ORF">B2J93_3534</name>
</gene>
<dbReference type="STRING" id="503106.A0A218Z5H3"/>
<name>A0A218Z5H3_9HELO</name>
<dbReference type="Gene3D" id="3.50.50.60">
    <property type="entry name" value="FAD/NAD(P)-binding domain"/>
    <property type="match status" value="1"/>
</dbReference>
<feature type="domain" description="FAD dependent oxidoreductase" evidence="1">
    <location>
        <begin position="39"/>
        <end position="418"/>
    </location>
</feature>
<organism evidence="2 3">
    <name type="scientific">Diplocarpon coronariae</name>
    <dbReference type="NCBI Taxonomy" id="2795749"/>
    <lineage>
        <taxon>Eukaryota</taxon>
        <taxon>Fungi</taxon>
        <taxon>Dikarya</taxon>
        <taxon>Ascomycota</taxon>
        <taxon>Pezizomycotina</taxon>
        <taxon>Leotiomycetes</taxon>
        <taxon>Helotiales</taxon>
        <taxon>Drepanopezizaceae</taxon>
        <taxon>Diplocarpon</taxon>
    </lineage>
</organism>
<reference evidence="2 3" key="1">
    <citation type="submission" date="2017-04" db="EMBL/GenBank/DDBJ databases">
        <title>Draft genome sequence of Marssonina coronaria NL1: causal agent of apple blotch.</title>
        <authorList>
            <person name="Cheng Q."/>
        </authorList>
    </citation>
    <scope>NUCLEOTIDE SEQUENCE [LARGE SCALE GENOMIC DNA]</scope>
    <source>
        <strain evidence="2 3">NL1</strain>
    </source>
</reference>
<dbReference type="InterPro" id="IPR006076">
    <property type="entry name" value="FAD-dep_OxRdtase"/>
</dbReference>
<dbReference type="Gene3D" id="3.30.9.10">
    <property type="entry name" value="D-Amino Acid Oxidase, subunit A, domain 2"/>
    <property type="match status" value="1"/>
</dbReference>
<dbReference type="Pfam" id="PF01266">
    <property type="entry name" value="DAO"/>
    <property type="match status" value="1"/>
</dbReference>
<keyword evidence="3" id="KW-1185">Reference proteome</keyword>
<proteinExistence type="predicted"/>
<accession>A0A218Z5H3</accession>
<comment type="caution">
    <text evidence="2">The sequence shown here is derived from an EMBL/GenBank/DDBJ whole genome shotgun (WGS) entry which is preliminary data.</text>
</comment>
<sequence>MTDQPLPFPVLNSTESFWRAQPDPLDSHRTTAALPEKADIVVIGAGYAGASTVYHLLEKTGRSSGEKPSIVILEAREACSGATGRNGGHLKPDPFNRPASLAEEFGLEAAVEAAAFEDAHIEAIREVVERENIDCDLVVTRTVDVQFTESIRDKLRAGYDRLLAADFPAAREVSFLAGDTAEALSGVKDAKSCFTYPSAHIWPYKFVMHLLTKAIAQGVNLQTHTPAQSVSPARDLEGYWTLTTARGSIRARTIVHASNAYADTVLPEYKDRIVPARGICCRITSPKRPAPPLANSYMLRSSDWEYEYLVPRADGSVVVGGARSAYYPALGEWYNTTDDSRLIESARHYFDGYMQRTFHGWEDSGAAVDQIWTGIMGYSSDSLPHVGAVPSRPGQFIVAGFTGHGMPLIFLSARGIAAMIAEGKAFEDSGVPRIYKTTQTRLDSKANKILDTWVESQGMASSKL</sequence>
<evidence type="ECO:0000313" key="2">
    <source>
        <dbReference type="EMBL" id="OWP02954.1"/>
    </source>
</evidence>
<dbReference type="SUPFAM" id="SSF51905">
    <property type="entry name" value="FAD/NAD(P)-binding domain"/>
    <property type="match status" value="1"/>
</dbReference>
<dbReference type="PANTHER" id="PTHR13847">
    <property type="entry name" value="SARCOSINE DEHYDROGENASE-RELATED"/>
    <property type="match status" value="1"/>
</dbReference>